<sequence>MEDTGYIRARLSAPSHAGTAWRATLRFINGDGDAVARREVELRATRAEDVPVALVAAIAALVGDEIEMAEGLPPLTGDVVELEVPLRCRQSAS</sequence>
<gene>
    <name evidence="1" type="ORF">GCM10009862_06350</name>
</gene>
<dbReference type="RefSeq" id="WP_344226819.1">
    <property type="nucleotide sequence ID" value="NZ_BAAARI010000003.1"/>
</dbReference>
<reference evidence="2" key="1">
    <citation type="journal article" date="2019" name="Int. J. Syst. Evol. Microbiol.">
        <title>The Global Catalogue of Microorganisms (GCM) 10K type strain sequencing project: providing services to taxonomists for standard genome sequencing and annotation.</title>
        <authorList>
            <consortium name="The Broad Institute Genomics Platform"/>
            <consortium name="The Broad Institute Genome Sequencing Center for Infectious Disease"/>
            <person name="Wu L."/>
            <person name="Ma J."/>
        </authorList>
    </citation>
    <scope>NUCLEOTIDE SEQUENCE [LARGE SCALE GENOMIC DNA]</scope>
    <source>
        <strain evidence="2">JCM 16365</strain>
    </source>
</reference>
<keyword evidence="2" id="KW-1185">Reference proteome</keyword>
<organism evidence="1 2">
    <name type="scientific">Microbacterium binotii</name>
    <dbReference type="NCBI Taxonomy" id="462710"/>
    <lineage>
        <taxon>Bacteria</taxon>
        <taxon>Bacillati</taxon>
        <taxon>Actinomycetota</taxon>
        <taxon>Actinomycetes</taxon>
        <taxon>Micrococcales</taxon>
        <taxon>Microbacteriaceae</taxon>
        <taxon>Microbacterium</taxon>
    </lineage>
</organism>
<accession>A0ABP6BKY7</accession>
<dbReference type="EMBL" id="BAAARI010000003">
    <property type="protein sequence ID" value="GAA2570286.1"/>
    <property type="molecule type" value="Genomic_DNA"/>
</dbReference>
<evidence type="ECO:0000313" key="2">
    <source>
        <dbReference type="Proteomes" id="UP001500274"/>
    </source>
</evidence>
<evidence type="ECO:0000313" key="1">
    <source>
        <dbReference type="EMBL" id="GAA2570286.1"/>
    </source>
</evidence>
<name>A0ABP6BKY7_9MICO</name>
<protein>
    <submittedName>
        <fullName evidence="1">Uncharacterized protein</fullName>
    </submittedName>
</protein>
<dbReference type="Proteomes" id="UP001500274">
    <property type="component" value="Unassembled WGS sequence"/>
</dbReference>
<proteinExistence type="predicted"/>
<comment type="caution">
    <text evidence="1">The sequence shown here is derived from an EMBL/GenBank/DDBJ whole genome shotgun (WGS) entry which is preliminary data.</text>
</comment>